<evidence type="ECO:0008006" key="3">
    <source>
        <dbReference type="Google" id="ProtNLM"/>
    </source>
</evidence>
<feature type="transmembrane region" description="Helical" evidence="1">
    <location>
        <begin position="9"/>
        <end position="28"/>
    </location>
</feature>
<organism evidence="2">
    <name type="scientific">Nitrosopumilus spindle-shaped virus</name>
    <dbReference type="NCBI Taxonomy" id="2508184"/>
    <lineage>
        <taxon>Viruses</taxon>
        <taxon>Viruses incertae sedis</taxon>
        <taxon>Thaspiviridae</taxon>
        <taxon>Nitmarvirus</taxon>
        <taxon>Nitmarvirus maris</taxon>
        <taxon>Nitmarvirus NSV1</taxon>
    </lineage>
</organism>
<keyword evidence="1" id="KW-0472">Membrane</keyword>
<feature type="transmembrane region" description="Helical" evidence="1">
    <location>
        <begin position="81"/>
        <end position="100"/>
    </location>
</feature>
<feature type="transmembrane region" description="Helical" evidence="1">
    <location>
        <begin position="251"/>
        <end position="272"/>
    </location>
</feature>
<feature type="transmembrane region" description="Helical" evidence="1">
    <location>
        <begin position="134"/>
        <end position="150"/>
    </location>
</feature>
<sequence>MDLFFKSKNFILINLIIIFSFLIKIYFIDSSITSDGLKYYELSKQFAETNTIQENGYLHNIGFIIFHGLIFKVFNSSYYNHIFLTCIYSSLSLYPAFFFFKKFLNFKYSIFGLLLLAFNFRLIQNTSTGITEPLFLLLVWSALYFSLGSYKNRLLGFLISLFSILIRFEGIVIFVYCIIAYTSLFYKLQYLVLTLFFIPISNISKIVNYKTIESKSFEIFGTIESHVNHETNQLQNFQIIKFEKIINSIVYFGWSLFPEFLLLIPFGFYAIYKKRISKSILIWIFIFSISGLWAYLDAYDTRYFFMTYLFVDLFCLFGLKTVIEKFSKS</sequence>
<feature type="transmembrane region" description="Helical" evidence="1">
    <location>
        <begin position="302"/>
        <end position="323"/>
    </location>
</feature>
<keyword evidence="1" id="KW-0812">Transmembrane</keyword>
<keyword evidence="1" id="KW-1133">Transmembrane helix</keyword>
<protein>
    <recommendedName>
        <fullName evidence="3">Glycosyltransferase RgtA/B/C/D-like domain-containing protein</fullName>
    </recommendedName>
</protein>
<accession>A0A514K398</accession>
<evidence type="ECO:0000313" key="2">
    <source>
        <dbReference type="EMBL" id="QDI74113.1"/>
    </source>
</evidence>
<feature type="transmembrane region" description="Helical" evidence="1">
    <location>
        <begin position="156"/>
        <end position="181"/>
    </location>
</feature>
<evidence type="ECO:0000256" key="1">
    <source>
        <dbReference type="SAM" id="Phobius"/>
    </source>
</evidence>
<name>A0A514K398_9VIRU</name>
<reference evidence="2" key="1">
    <citation type="submission" date="2019-02" db="EMBL/GenBank/DDBJ databases">
        <title>Spindle-shaped viruses infect a marine ammonia-oxidizing thaumarchaeon.</title>
        <authorList>
            <person name="Kim J.-G."/>
            <person name="Kim S.-J."/>
            <person name="Rhee S.-K."/>
        </authorList>
    </citation>
    <scope>NUCLEOTIDE SEQUENCE [LARGE SCALE GENOMIC DNA]</scope>
    <source>
        <strain evidence="2">NSV7</strain>
    </source>
</reference>
<feature type="transmembrane region" description="Helical" evidence="1">
    <location>
        <begin position="279"/>
        <end position="296"/>
    </location>
</feature>
<proteinExistence type="predicted"/>
<dbReference type="EMBL" id="MK570059">
    <property type="protein sequence ID" value="QDI74113.1"/>
    <property type="molecule type" value="Genomic_DNA"/>
</dbReference>